<dbReference type="GO" id="GO:0002098">
    <property type="term" value="P:tRNA wobble uridine modification"/>
    <property type="evidence" value="ECO:0007669"/>
    <property type="project" value="InterPro"/>
</dbReference>
<reference evidence="10" key="2">
    <citation type="submission" date="2015-02" db="UniProtKB">
        <authorList>
            <consortium name="EnsemblMetazoa"/>
        </authorList>
    </citation>
    <scope>IDENTIFICATION</scope>
</reference>
<evidence type="ECO:0000256" key="4">
    <source>
        <dbReference type="ARBA" id="ARBA00009567"/>
    </source>
</evidence>
<protein>
    <recommendedName>
        <fullName evidence="5">Elongator complex protein 5</fullName>
    </recommendedName>
</protein>
<dbReference type="EMBL" id="JH430597">
    <property type="status" value="NOT_ANNOTATED_CDS"/>
    <property type="molecule type" value="Genomic_DNA"/>
</dbReference>
<dbReference type="OMA" id="FANTWAN"/>
<comment type="pathway">
    <text evidence="3">tRNA modification; 5-methoxycarbonylmethyl-2-thiouridine-tRNA biosynthesis.</text>
</comment>
<dbReference type="GO" id="GO:0033588">
    <property type="term" value="C:elongator holoenzyme complex"/>
    <property type="evidence" value="ECO:0007669"/>
    <property type="project" value="InterPro"/>
</dbReference>
<keyword evidence="8" id="KW-0539">Nucleus</keyword>
<comment type="subcellular location">
    <subcellularLocation>
        <location evidence="2">Cytoplasm</location>
    </subcellularLocation>
    <subcellularLocation>
        <location evidence="1">Nucleus</location>
    </subcellularLocation>
</comment>
<dbReference type="HOGENOM" id="CLU_076374_1_0_1"/>
<sequence length="282" mass="32655">MLINLLSGEEDWEFIVIEDFAHLGRGLFNAFIHQHLKRGCEIHLLSYNSPPGYILSNAKNKIIYHDGYTDPAGWKNDPNILNKITYNTDLEAHFREHLIDQQKEFLIAIDLLRPLVLNKSVAEICILFKRLQRFCKDSDKKFKLLCLFHNQSNDNFIVECLENIASTILSLFPATSCVITCNILHKRNGKPSKEKINFHISSNLDVRIEKPNLTTTKRDVMQQKPDPTSGLTFKLELDEKEKVARGQLVLPYTKKSNESEIIYEYDENDDFDEEDPDDDLNI</sequence>
<evidence type="ECO:0000256" key="9">
    <source>
        <dbReference type="SAM" id="MobiDB-lite"/>
    </source>
</evidence>
<reference evidence="11" key="1">
    <citation type="submission" date="2011-05" db="EMBL/GenBank/DDBJ databases">
        <authorList>
            <person name="Richards S.R."/>
            <person name="Qu J."/>
            <person name="Jiang H."/>
            <person name="Jhangiani S.N."/>
            <person name="Agravi P."/>
            <person name="Goodspeed R."/>
            <person name="Gross S."/>
            <person name="Mandapat C."/>
            <person name="Jackson L."/>
            <person name="Mathew T."/>
            <person name="Pu L."/>
            <person name="Thornton R."/>
            <person name="Saada N."/>
            <person name="Wilczek-Boney K.B."/>
            <person name="Lee S."/>
            <person name="Kovar C."/>
            <person name="Wu Y."/>
            <person name="Scherer S.E."/>
            <person name="Worley K.C."/>
            <person name="Muzny D.M."/>
            <person name="Gibbs R."/>
        </authorList>
    </citation>
    <scope>NUCLEOTIDE SEQUENCE</scope>
    <source>
        <strain evidence="11">Brora</strain>
    </source>
</reference>
<comment type="similarity">
    <text evidence="4">Belongs to the ELP5 family.</text>
</comment>
<dbReference type="STRING" id="126957.T1JMR2"/>
<evidence type="ECO:0000256" key="6">
    <source>
        <dbReference type="ARBA" id="ARBA00022490"/>
    </source>
</evidence>
<dbReference type="Pfam" id="PF10483">
    <property type="entry name" value="Elong_Iki1"/>
    <property type="match status" value="1"/>
</dbReference>
<evidence type="ECO:0000313" key="11">
    <source>
        <dbReference type="Proteomes" id="UP000014500"/>
    </source>
</evidence>
<evidence type="ECO:0000256" key="1">
    <source>
        <dbReference type="ARBA" id="ARBA00004123"/>
    </source>
</evidence>
<evidence type="ECO:0000256" key="5">
    <source>
        <dbReference type="ARBA" id="ARBA00020264"/>
    </source>
</evidence>
<dbReference type="AlphaFoldDB" id="T1JMR2"/>
<dbReference type="GO" id="GO:0005634">
    <property type="term" value="C:nucleus"/>
    <property type="evidence" value="ECO:0007669"/>
    <property type="project" value="UniProtKB-SubCell"/>
</dbReference>
<evidence type="ECO:0000313" key="10">
    <source>
        <dbReference type="EnsemblMetazoa" id="SMAR015142-PA"/>
    </source>
</evidence>
<evidence type="ECO:0000256" key="8">
    <source>
        <dbReference type="ARBA" id="ARBA00023242"/>
    </source>
</evidence>
<dbReference type="Proteomes" id="UP000014500">
    <property type="component" value="Unassembled WGS sequence"/>
</dbReference>
<name>T1JMR2_STRMM</name>
<keyword evidence="11" id="KW-1185">Reference proteome</keyword>
<dbReference type="EnsemblMetazoa" id="SMAR015142-RA">
    <property type="protein sequence ID" value="SMAR015142-PA"/>
    <property type="gene ID" value="SMAR015142"/>
</dbReference>
<dbReference type="eggNOG" id="ENOG502QQ2R">
    <property type="taxonomic scope" value="Eukaryota"/>
</dbReference>
<dbReference type="PANTHER" id="PTHR15641">
    <property type="entry name" value="ELONGATOR COMPLEX PROTEIN 5"/>
    <property type="match status" value="1"/>
</dbReference>
<organism evidence="10 11">
    <name type="scientific">Strigamia maritima</name>
    <name type="common">European centipede</name>
    <name type="synonym">Geophilus maritimus</name>
    <dbReference type="NCBI Taxonomy" id="126957"/>
    <lineage>
        <taxon>Eukaryota</taxon>
        <taxon>Metazoa</taxon>
        <taxon>Ecdysozoa</taxon>
        <taxon>Arthropoda</taxon>
        <taxon>Myriapoda</taxon>
        <taxon>Chilopoda</taxon>
        <taxon>Pleurostigmophora</taxon>
        <taxon>Geophilomorpha</taxon>
        <taxon>Linotaeniidae</taxon>
        <taxon>Strigamia</taxon>
    </lineage>
</organism>
<proteinExistence type="inferred from homology"/>
<dbReference type="GO" id="GO:0000049">
    <property type="term" value="F:tRNA binding"/>
    <property type="evidence" value="ECO:0007669"/>
    <property type="project" value="TreeGrafter"/>
</dbReference>
<keyword evidence="6" id="KW-0963">Cytoplasm</keyword>
<evidence type="ECO:0000256" key="7">
    <source>
        <dbReference type="ARBA" id="ARBA00022694"/>
    </source>
</evidence>
<dbReference type="InterPro" id="IPR019519">
    <property type="entry name" value="Elp5"/>
</dbReference>
<accession>T1JMR2</accession>
<evidence type="ECO:0000256" key="3">
    <source>
        <dbReference type="ARBA" id="ARBA00005043"/>
    </source>
</evidence>
<dbReference type="PhylomeDB" id="T1JMR2"/>
<dbReference type="UniPathway" id="UPA00988"/>
<dbReference type="PANTHER" id="PTHR15641:SF1">
    <property type="entry name" value="ELONGATOR COMPLEX PROTEIN 5"/>
    <property type="match status" value="1"/>
</dbReference>
<dbReference type="GO" id="GO:0005829">
    <property type="term" value="C:cytosol"/>
    <property type="evidence" value="ECO:0007669"/>
    <property type="project" value="TreeGrafter"/>
</dbReference>
<keyword evidence="7" id="KW-0819">tRNA processing</keyword>
<evidence type="ECO:0000256" key="2">
    <source>
        <dbReference type="ARBA" id="ARBA00004496"/>
    </source>
</evidence>
<feature type="region of interest" description="Disordered" evidence="9">
    <location>
        <begin position="263"/>
        <end position="282"/>
    </location>
</feature>